<proteinExistence type="predicted"/>
<sequence length="157" mass="18469">MRKLKIFLVVLVFIFISKHSFSLITGDIIKLKQAGISDDLISLIIKKPLLTVDEIIKLKKAGISDQTIQKMIEREERERARYLGITRVRKRADGTEVIIYGSVKPPPWPETRYYHLNTDSKYLKTLFLNIERDSNLNQEQRRAWGILKNLRLYKRIN</sequence>
<organism evidence="1">
    <name type="scientific">Desulfofervidus auxilii</name>
    <dbReference type="NCBI Taxonomy" id="1621989"/>
    <lineage>
        <taxon>Bacteria</taxon>
        <taxon>Pseudomonadati</taxon>
        <taxon>Thermodesulfobacteriota</taxon>
        <taxon>Candidatus Desulfofervidia</taxon>
        <taxon>Candidatus Desulfofervidales</taxon>
        <taxon>Candidatus Desulfofervidaceae</taxon>
        <taxon>Candidatus Desulfofervidus</taxon>
    </lineage>
</organism>
<protein>
    <submittedName>
        <fullName evidence="1">Uncharacterized protein</fullName>
    </submittedName>
</protein>
<evidence type="ECO:0000313" key="1">
    <source>
        <dbReference type="EMBL" id="HEC68579.1"/>
    </source>
</evidence>
<comment type="caution">
    <text evidence="1">The sequence shown here is derived from an EMBL/GenBank/DDBJ whole genome shotgun (WGS) entry which is preliminary data.</text>
</comment>
<name>A0A7C1VYF1_DESA2</name>
<dbReference type="AlphaFoldDB" id="A0A7C1VYF1"/>
<gene>
    <name evidence="1" type="ORF">ENI35_07235</name>
</gene>
<dbReference type="Proteomes" id="UP000885738">
    <property type="component" value="Unassembled WGS sequence"/>
</dbReference>
<dbReference type="EMBL" id="DRIH01000261">
    <property type="protein sequence ID" value="HEC68579.1"/>
    <property type="molecule type" value="Genomic_DNA"/>
</dbReference>
<reference evidence="1" key="1">
    <citation type="journal article" date="2020" name="mSystems">
        <title>Genome- and Community-Level Interaction Insights into Carbon Utilization and Element Cycling Functions of Hydrothermarchaeota in Hydrothermal Sediment.</title>
        <authorList>
            <person name="Zhou Z."/>
            <person name="Liu Y."/>
            <person name="Xu W."/>
            <person name="Pan J."/>
            <person name="Luo Z.H."/>
            <person name="Li M."/>
        </authorList>
    </citation>
    <scope>NUCLEOTIDE SEQUENCE [LARGE SCALE GENOMIC DNA]</scope>
    <source>
        <strain evidence="1">HyVt-389</strain>
    </source>
</reference>
<accession>A0A7C1VYF1</accession>